<evidence type="ECO:0000313" key="4">
    <source>
        <dbReference type="EMBL" id="KAG7364098.1"/>
    </source>
</evidence>
<evidence type="ECO:0000259" key="2">
    <source>
        <dbReference type="PROSITE" id="PS50181"/>
    </source>
</evidence>
<evidence type="ECO:0000256" key="1">
    <source>
        <dbReference type="SAM" id="MobiDB-lite"/>
    </source>
</evidence>
<feature type="domain" description="F-box" evidence="2">
    <location>
        <begin position="329"/>
        <end position="377"/>
    </location>
</feature>
<accession>A0A9K3P8Z7</accession>
<feature type="compositionally biased region" description="Polar residues" evidence="1">
    <location>
        <begin position="86"/>
        <end position="96"/>
    </location>
</feature>
<gene>
    <name evidence="3" type="ORF">IV203_006333</name>
    <name evidence="4" type="ORF">IV203_037300</name>
</gene>
<reference evidence="3" key="2">
    <citation type="submission" date="2021-04" db="EMBL/GenBank/DDBJ databases">
        <authorList>
            <person name="Podell S."/>
        </authorList>
    </citation>
    <scope>NUCLEOTIDE SEQUENCE</scope>
    <source>
        <strain evidence="3">Hildebrandi</strain>
    </source>
</reference>
<feature type="compositionally biased region" description="Basic residues" evidence="1">
    <location>
        <begin position="934"/>
        <end position="947"/>
    </location>
</feature>
<dbReference type="PROSITE" id="PS50181">
    <property type="entry name" value="FBOX"/>
    <property type="match status" value="1"/>
</dbReference>
<evidence type="ECO:0000313" key="5">
    <source>
        <dbReference type="Proteomes" id="UP000693970"/>
    </source>
</evidence>
<dbReference type="CDD" id="cd09917">
    <property type="entry name" value="F-box_SF"/>
    <property type="match status" value="1"/>
</dbReference>
<feature type="compositionally biased region" description="Basic and acidic residues" evidence="1">
    <location>
        <begin position="124"/>
        <end position="136"/>
    </location>
</feature>
<dbReference type="InterPro" id="IPR001810">
    <property type="entry name" value="F-box_dom"/>
</dbReference>
<keyword evidence="5" id="KW-1185">Reference proteome</keyword>
<sequence length="960" mass="106442">MVRGNWQRRVELNESRRQEAKQKKQRQESKKIFKTQAQEFMAFLDRPNVINSFNKGNRNRIIHIWTDTIPSDAPPILDMLDISVDGTRSPNNSAKRSNGKQRGGRNRSSSIENEAVTKKKVHPRSKEAVNNDPEKEDACATAELPRLCRSHFFSGKCMSSSGGGKKGSGSGNGIRKNFPSIGGSSCQFVHLPKKVLTLNDVLKRSNNGAEAVSACEQAFLMVSRTFNATKAASPEDVVIVDTDDESMEMLYYISLSVDEIVKEDKQPGQPMALSDSIAEAMTRRGCGVASLVYFTLDDRLLYDRYQEGLVVQEQDLCSTESRRSISGSEKLVLQLPASILEHVLAFLEDRAVASMCAVCKAWHQEIGKQSGNLWKLLLERKQWPIPVFNDGEAESNPAAERLILHHAFVSHYVAVRDLSAIRSGIWGILQRKNMDEREGCFRSFESSRSSPQQGNPSIAIKIWSPNRILVAYEQDCGLRLFDSVERSGVGGHRLCRELVARSMDPYQNTKKRKCNLLDMALDEDYIGALLHVKEDGTNAEAFILTVIGREDFLIDDEDAEYDATTQVIDVGQSVLNYLLSCEDVDHGLLQLHDFIREEGDMDDVEVLVSPTLVACGYGRFMTEVSVSIPLWNSNDDDESDLVMNLLFRKFFLVSSSIGAIIWMADNNALPRNEDFSMHSSRVEEGGRYGCQIAAVSSNSSSFSIISIDSTGGFHQPTSIDEPPYDPPKDLADGWISRQALDRPVLICGPDVVVAQNTVVEYGDGKKKYLSRLLFHQLGCETQIPPFESIPLEGDVLVERLVNVRSTHLLAICKVFKRRDRAGNELPGILNDIAGHWFGDDQNDTSTISGASSYGILFDLPSRQQVHRICLVEDLNVISEIGMEEALPLLVAASGGTVAASIWWGGVTMTGEAVRTSTIQHKLSESSADDQKASSTKKKKKIGPKKNSKKDGFARGMSLRG</sequence>
<organism evidence="3 5">
    <name type="scientific">Nitzschia inconspicua</name>
    <dbReference type="NCBI Taxonomy" id="303405"/>
    <lineage>
        <taxon>Eukaryota</taxon>
        <taxon>Sar</taxon>
        <taxon>Stramenopiles</taxon>
        <taxon>Ochrophyta</taxon>
        <taxon>Bacillariophyta</taxon>
        <taxon>Bacillariophyceae</taxon>
        <taxon>Bacillariophycidae</taxon>
        <taxon>Bacillariales</taxon>
        <taxon>Bacillariaceae</taxon>
        <taxon>Nitzschia</taxon>
    </lineage>
</organism>
<dbReference type="EMBL" id="JAGRRH010000051">
    <property type="protein sequence ID" value="KAG7338697.1"/>
    <property type="molecule type" value="Genomic_DNA"/>
</dbReference>
<feature type="region of interest" description="Disordered" evidence="1">
    <location>
        <begin position="82"/>
        <end position="136"/>
    </location>
</feature>
<reference evidence="3" key="1">
    <citation type="journal article" date="2021" name="Sci. Rep.">
        <title>Diploid genomic architecture of Nitzschia inconspicua, an elite biomass production diatom.</title>
        <authorList>
            <person name="Oliver A."/>
            <person name="Podell S."/>
            <person name="Pinowska A."/>
            <person name="Traller J.C."/>
            <person name="Smith S.R."/>
            <person name="McClure R."/>
            <person name="Beliaev A."/>
            <person name="Bohutskyi P."/>
            <person name="Hill E.A."/>
            <person name="Rabines A."/>
            <person name="Zheng H."/>
            <person name="Allen L.Z."/>
            <person name="Kuo A."/>
            <person name="Grigoriev I.V."/>
            <person name="Allen A.E."/>
            <person name="Hazlebeck D."/>
            <person name="Allen E.E."/>
        </authorList>
    </citation>
    <scope>NUCLEOTIDE SEQUENCE</scope>
    <source>
        <strain evidence="3">Hildebrandi</strain>
    </source>
</reference>
<feature type="region of interest" description="Disordered" evidence="1">
    <location>
        <begin position="919"/>
        <end position="960"/>
    </location>
</feature>
<name>A0A9K3P8Z7_9STRA</name>
<comment type="caution">
    <text evidence="3">The sequence shown here is derived from an EMBL/GenBank/DDBJ whole genome shotgun (WGS) entry which is preliminary data.</text>
</comment>
<dbReference type="Proteomes" id="UP000693970">
    <property type="component" value="Unassembled WGS sequence"/>
</dbReference>
<dbReference type="EMBL" id="JAGRRH010000009">
    <property type="protein sequence ID" value="KAG7364098.1"/>
    <property type="molecule type" value="Genomic_DNA"/>
</dbReference>
<proteinExistence type="predicted"/>
<evidence type="ECO:0000313" key="3">
    <source>
        <dbReference type="EMBL" id="KAG7338697.1"/>
    </source>
</evidence>
<dbReference type="OrthoDB" id="48122at2759"/>
<dbReference type="AlphaFoldDB" id="A0A9K3P8Z7"/>
<protein>
    <recommendedName>
        <fullName evidence="2">F-box domain-containing protein</fullName>
    </recommendedName>
</protein>